<evidence type="ECO:0000313" key="5">
    <source>
        <dbReference type="EMBL" id="TRM63893.1"/>
    </source>
</evidence>
<comment type="caution">
    <text evidence="5">The sequence shown here is derived from an EMBL/GenBank/DDBJ whole genome shotgun (WGS) entry which is preliminary data.</text>
</comment>
<dbReference type="OrthoDB" id="10251242at2759"/>
<organism evidence="5 6">
    <name type="scientific">Schizophyllum amplum</name>
    <dbReference type="NCBI Taxonomy" id="97359"/>
    <lineage>
        <taxon>Eukaryota</taxon>
        <taxon>Fungi</taxon>
        <taxon>Dikarya</taxon>
        <taxon>Basidiomycota</taxon>
        <taxon>Agaricomycotina</taxon>
        <taxon>Agaricomycetes</taxon>
        <taxon>Agaricomycetidae</taxon>
        <taxon>Agaricales</taxon>
        <taxon>Schizophyllaceae</taxon>
        <taxon>Schizophyllum</taxon>
    </lineage>
</organism>
<dbReference type="InterPro" id="IPR050362">
    <property type="entry name" value="Cation-dep_OMT"/>
</dbReference>
<dbReference type="InterPro" id="IPR029063">
    <property type="entry name" value="SAM-dependent_MTases_sf"/>
</dbReference>
<dbReference type="GO" id="GO:0032259">
    <property type="term" value="P:methylation"/>
    <property type="evidence" value="ECO:0007669"/>
    <property type="project" value="UniProtKB-KW"/>
</dbReference>
<dbReference type="InterPro" id="IPR002935">
    <property type="entry name" value="SAM_O-MeTrfase"/>
</dbReference>
<keyword evidence="1 5" id="KW-0489">Methyltransferase</keyword>
<comment type="similarity">
    <text evidence="4">Belongs to the class I-like SAM-binding methyltransferase superfamily. Cation-dependent O-methyltransferase family.</text>
</comment>
<name>A0A550CGH1_9AGAR</name>
<evidence type="ECO:0000256" key="1">
    <source>
        <dbReference type="ARBA" id="ARBA00022603"/>
    </source>
</evidence>
<dbReference type="CDD" id="cd02440">
    <property type="entry name" value="AdoMet_MTases"/>
    <property type="match status" value="1"/>
</dbReference>
<accession>A0A550CGH1</accession>
<dbReference type="SUPFAM" id="SSF53335">
    <property type="entry name" value="S-adenosyl-L-methionine-dependent methyltransferases"/>
    <property type="match status" value="1"/>
</dbReference>
<keyword evidence="2 5" id="KW-0808">Transferase</keyword>
<dbReference type="Pfam" id="PF01596">
    <property type="entry name" value="Methyltransf_3"/>
    <property type="match status" value="1"/>
</dbReference>
<protein>
    <submittedName>
        <fullName evidence="5">O-methyltransferase-domain-containing protein</fullName>
    </submittedName>
</protein>
<dbReference type="Gene3D" id="3.40.50.150">
    <property type="entry name" value="Vaccinia Virus protein VP39"/>
    <property type="match status" value="1"/>
</dbReference>
<dbReference type="STRING" id="97359.A0A550CGH1"/>
<gene>
    <name evidence="5" type="ORF">BD626DRAFT_456268</name>
</gene>
<dbReference type="PANTHER" id="PTHR10509">
    <property type="entry name" value="O-METHYLTRANSFERASE-RELATED"/>
    <property type="match status" value="1"/>
</dbReference>
<sequence>MVSPSPAGYDAWDASDQYHARFLLGPDAALDFALSNSKKHGLPDIAVSASQGKLLHLLVRSLGAKRIAEVGTLGGYSTIWFARAVGPEGKVVTFELQDKHAKVARENLEHAGVGDRVEIVVGPAANSLAATEGNGTFDFAFVDADKESNVTYVKECKRLVKSGGVIIVDNVVRNGAVADENNDHPSNVGVRALLKYLQDDQELEGTTVPTAGSKGFDGWMYLLRK</sequence>
<dbReference type="GO" id="GO:0008171">
    <property type="term" value="F:O-methyltransferase activity"/>
    <property type="evidence" value="ECO:0007669"/>
    <property type="project" value="InterPro"/>
</dbReference>
<dbReference type="Proteomes" id="UP000320762">
    <property type="component" value="Unassembled WGS sequence"/>
</dbReference>
<reference evidence="5 6" key="1">
    <citation type="journal article" date="2019" name="New Phytol.">
        <title>Comparative genomics reveals unique wood-decay strategies and fruiting body development in the Schizophyllaceae.</title>
        <authorList>
            <person name="Almasi E."/>
            <person name="Sahu N."/>
            <person name="Krizsan K."/>
            <person name="Balint B."/>
            <person name="Kovacs G.M."/>
            <person name="Kiss B."/>
            <person name="Cseklye J."/>
            <person name="Drula E."/>
            <person name="Henrissat B."/>
            <person name="Nagy I."/>
            <person name="Chovatia M."/>
            <person name="Adam C."/>
            <person name="LaButti K."/>
            <person name="Lipzen A."/>
            <person name="Riley R."/>
            <person name="Grigoriev I.V."/>
            <person name="Nagy L.G."/>
        </authorList>
    </citation>
    <scope>NUCLEOTIDE SEQUENCE [LARGE SCALE GENOMIC DNA]</scope>
    <source>
        <strain evidence="5 6">NL-1724</strain>
    </source>
</reference>
<dbReference type="PROSITE" id="PS51682">
    <property type="entry name" value="SAM_OMT_I"/>
    <property type="match status" value="1"/>
</dbReference>
<dbReference type="GO" id="GO:0008757">
    <property type="term" value="F:S-adenosylmethionine-dependent methyltransferase activity"/>
    <property type="evidence" value="ECO:0007669"/>
    <property type="project" value="TreeGrafter"/>
</dbReference>
<dbReference type="AlphaFoldDB" id="A0A550CGH1"/>
<evidence type="ECO:0000256" key="4">
    <source>
        <dbReference type="ARBA" id="ARBA00023453"/>
    </source>
</evidence>
<evidence type="ECO:0000256" key="3">
    <source>
        <dbReference type="ARBA" id="ARBA00022691"/>
    </source>
</evidence>
<keyword evidence="3" id="KW-0949">S-adenosyl-L-methionine</keyword>
<proteinExistence type="inferred from homology"/>
<keyword evidence="6" id="KW-1185">Reference proteome</keyword>
<dbReference type="PANTHER" id="PTHR10509:SF14">
    <property type="entry name" value="CAFFEOYL-COA O-METHYLTRANSFERASE 3-RELATED"/>
    <property type="match status" value="1"/>
</dbReference>
<dbReference type="EMBL" id="VDMD01000008">
    <property type="protein sequence ID" value="TRM63893.1"/>
    <property type="molecule type" value="Genomic_DNA"/>
</dbReference>
<evidence type="ECO:0000256" key="2">
    <source>
        <dbReference type="ARBA" id="ARBA00022679"/>
    </source>
</evidence>
<evidence type="ECO:0000313" key="6">
    <source>
        <dbReference type="Proteomes" id="UP000320762"/>
    </source>
</evidence>